<evidence type="ECO:0000313" key="10">
    <source>
        <dbReference type="Proteomes" id="UP000595437"/>
    </source>
</evidence>
<dbReference type="InterPro" id="IPR027417">
    <property type="entry name" value="P-loop_NTPase"/>
</dbReference>
<dbReference type="GO" id="GO:0003924">
    <property type="term" value="F:GTPase activity"/>
    <property type="evidence" value="ECO:0007669"/>
    <property type="project" value="TreeGrafter"/>
</dbReference>
<dbReference type="Proteomes" id="UP000595437">
    <property type="component" value="Chromosome 1"/>
</dbReference>
<dbReference type="EMBL" id="CP045890">
    <property type="protein sequence ID" value="QQP57044.1"/>
    <property type="molecule type" value="Genomic_DNA"/>
</dbReference>
<dbReference type="InterPro" id="IPR030231">
    <property type="entry name" value="Gpn2"/>
</dbReference>
<comment type="function">
    <text evidence="1 8">Small GTPase required for proper localization of RNA polymerase II and III (RNAPII and RNAPIII). May act at an RNAP assembly step prior to nuclear import.</text>
</comment>
<dbReference type="SUPFAM" id="SSF52540">
    <property type="entry name" value="P-loop containing nucleoside triphosphate hydrolases"/>
    <property type="match status" value="1"/>
</dbReference>
<comment type="similarity">
    <text evidence="2 8">Belongs to the GPN-loop GTPase family.</text>
</comment>
<dbReference type="PANTHER" id="PTHR21231">
    <property type="entry name" value="XPA-BINDING PROTEIN 1-RELATED"/>
    <property type="match status" value="1"/>
</dbReference>
<keyword evidence="4 8" id="KW-0547">Nucleotide-binding</keyword>
<evidence type="ECO:0000256" key="6">
    <source>
        <dbReference type="ARBA" id="ARBA00023134"/>
    </source>
</evidence>
<keyword evidence="9" id="KW-0067">ATP-binding</keyword>
<dbReference type="Gene3D" id="3.40.50.300">
    <property type="entry name" value="P-loop containing nucleotide triphosphate hydrolases"/>
    <property type="match status" value="1"/>
</dbReference>
<sequence length="330" mass="36800">MVRFGQIVLGPPGSGKTTYVASMSEFLRSLGRKVSVINLDPANESIGGSSKTPDVDISDLIQVNDVMSSLSLGPNGALIYAMEFLESNESWLNSALNSLDHDTYILIDCPGQVELFTHHTSLKNIIQRLGHNLRLAAVHLVDAHYCSDPGKYISVLLASLSTMLNMELPHVNVLSKVDLVEKYGKLRFNMEYYTEVLDLDYLLDSMDEDPFLKRYKKLNKAITDIVGSYGLVHFLPLSVQSKEAMLGVMSAVDKANGYCFGSQEERSLRSFMSTAMGGSDFEYSRSGIIGEKYCSSRDEPQIKKEKLGNDLDDIVEKDRSFKCDFYITHQ</sequence>
<evidence type="ECO:0000256" key="3">
    <source>
        <dbReference type="ARBA" id="ARBA00014588"/>
    </source>
</evidence>
<evidence type="ECO:0000256" key="5">
    <source>
        <dbReference type="ARBA" id="ARBA00022801"/>
    </source>
</evidence>
<organism evidence="9 10">
    <name type="scientific">Caligus rogercresseyi</name>
    <name type="common">Sea louse</name>
    <dbReference type="NCBI Taxonomy" id="217165"/>
    <lineage>
        <taxon>Eukaryota</taxon>
        <taxon>Metazoa</taxon>
        <taxon>Ecdysozoa</taxon>
        <taxon>Arthropoda</taxon>
        <taxon>Crustacea</taxon>
        <taxon>Multicrustacea</taxon>
        <taxon>Hexanauplia</taxon>
        <taxon>Copepoda</taxon>
        <taxon>Siphonostomatoida</taxon>
        <taxon>Caligidae</taxon>
        <taxon>Caligus</taxon>
    </lineage>
</organism>
<evidence type="ECO:0000256" key="4">
    <source>
        <dbReference type="ARBA" id="ARBA00022741"/>
    </source>
</evidence>
<evidence type="ECO:0000256" key="1">
    <source>
        <dbReference type="ARBA" id="ARBA00003181"/>
    </source>
</evidence>
<dbReference type="AlphaFoldDB" id="A0A7T8KJH2"/>
<evidence type="ECO:0000313" key="9">
    <source>
        <dbReference type="EMBL" id="QQP57044.1"/>
    </source>
</evidence>
<keyword evidence="6 8" id="KW-0342">GTP-binding</keyword>
<dbReference type="InterPro" id="IPR004130">
    <property type="entry name" value="Gpn"/>
</dbReference>
<evidence type="ECO:0000256" key="2">
    <source>
        <dbReference type="ARBA" id="ARBA00005290"/>
    </source>
</evidence>
<evidence type="ECO:0000256" key="8">
    <source>
        <dbReference type="RuleBase" id="RU365059"/>
    </source>
</evidence>
<dbReference type="GO" id="GO:0005737">
    <property type="term" value="C:cytoplasm"/>
    <property type="evidence" value="ECO:0007669"/>
    <property type="project" value="TreeGrafter"/>
</dbReference>
<dbReference type="Pfam" id="PF03029">
    <property type="entry name" value="ATP_bind_1"/>
    <property type="match status" value="1"/>
</dbReference>
<evidence type="ECO:0000256" key="7">
    <source>
        <dbReference type="ARBA" id="ARBA00046611"/>
    </source>
</evidence>
<dbReference type="OrthoDB" id="5839at2759"/>
<name>A0A7T8KJH2_CALRO</name>
<dbReference type="CDD" id="cd17871">
    <property type="entry name" value="GPN2"/>
    <property type="match status" value="1"/>
</dbReference>
<comment type="subunit">
    <text evidence="7">Heterodimers with GPN1 or GPN3. Binds to RNA polymerase II (RNAPII).</text>
</comment>
<accession>A0A7T8KJH2</accession>
<keyword evidence="10" id="KW-1185">Reference proteome</keyword>
<proteinExistence type="inferred from homology"/>
<dbReference type="GO" id="GO:0005525">
    <property type="term" value="F:GTP binding"/>
    <property type="evidence" value="ECO:0007669"/>
    <property type="project" value="UniProtKB-KW"/>
</dbReference>
<dbReference type="PANTHER" id="PTHR21231:SF3">
    <property type="entry name" value="GPN-LOOP GTPASE 2"/>
    <property type="match status" value="1"/>
</dbReference>
<protein>
    <recommendedName>
        <fullName evidence="3 8">GPN-loop GTPase 2</fullName>
    </recommendedName>
</protein>
<reference evidence="10" key="1">
    <citation type="submission" date="2021-01" db="EMBL/GenBank/DDBJ databases">
        <title>Caligus Genome Assembly.</title>
        <authorList>
            <person name="Gallardo-Escarate C."/>
        </authorList>
    </citation>
    <scope>NUCLEOTIDE SEQUENCE [LARGE SCALE GENOMIC DNA]</scope>
</reference>
<keyword evidence="5 8" id="KW-0378">Hydrolase</keyword>
<gene>
    <name evidence="9" type="ORF">FKW44_001906</name>
</gene>
<dbReference type="GO" id="GO:0005524">
    <property type="term" value="F:ATP binding"/>
    <property type="evidence" value="ECO:0007669"/>
    <property type="project" value="UniProtKB-KW"/>
</dbReference>
<dbReference type="FunFam" id="3.40.50.300:FF:000338">
    <property type="entry name" value="GPN-loop GTPase 2"/>
    <property type="match status" value="1"/>
</dbReference>